<evidence type="ECO:0000313" key="1">
    <source>
        <dbReference type="EMBL" id="KAJ1951197.1"/>
    </source>
</evidence>
<accession>A0ACC1JGZ6</accession>
<dbReference type="Proteomes" id="UP001150603">
    <property type="component" value="Unassembled WGS sequence"/>
</dbReference>
<proteinExistence type="predicted"/>
<keyword evidence="2" id="KW-1185">Reference proteome</keyword>
<organism evidence="1 2">
    <name type="scientific">Linderina macrospora</name>
    <dbReference type="NCBI Taxonomy" id="4868"/>
    <lineage>
        <taxon>Eukaryota</taxon>
        <taxon>Fungi</taxon>
        <taxon>Fungi incertae sedis</taxon>
        <taxon>Zoopagomycota</taxon>
        <taxon>Kickxellomycotina</taxon>
        <taxon>Kickxellomycetes</taxon>
        <taxon>Kickxellales</taxon>
        <taxon>Kickxellaceae</taxon>
        <taxon>Linderina</taxon>
    </lineage>
</organism>
<reference evidence="1" key="1">
    <citation type="submission" date="2022-07" db="EMBL/GenBank/DDBJ databases">
        <title>Phylogenomic reconstructions and comparative analyses of Kickxellomycotina fungi.</title>
        <authorList>
            <person name="Reynolds N.K."/>
            <person name="Stajich J.E."/>
            <person name="Barry K."/>
            <person name="Grigoriev I.V."/>
            <person name="Crous P."/>
            <person name="Smith M.E."/>
        </authorList>
    </citation>
    <scope>NUCLEOTIDE SEQUENCE</scope>
    <source>
        <strain evidence="1">NRRL 5244</strain>
    </source>
</reference>
<gene>
    <name evidence="1" type="ORF">FBU59_000311</name>
</gene>
<name>A0ACC1JGZ6_9FUNG</name>
<protein>
    <submittedName>
        <fullName evidence="1">Uncharacterized protein</fullName>
    </submittedName>
</protein>
<sequence>MTICVPTIVVDNRGLPHTLEHLVLCVYTNGSTEKDQTYYEATAAGEEAIGNILPVFLDHVLNPLLSEDQFLTEVYHFDASGKERGVVFSEMIMRDYRETDLMSIGLGKLVYSEKSTYAFESGGLTKDIATLTNQDIIDYHRRFYDPNNITVLLVGSFSDSFEDVLQQLPADLLASRGCDSRGKLEQERRDTEQRNAASISDREKHTQRIERAVEASKFSVPDEVKRGIRTPDALKIASLLHTHEVLELPTPIGPAVVAQLIEVATEFPALSINIPLPNLPDNLRSVLTLFKELILATDLILPPGIAWSTEPSDTARRIDYNAFNRHLSNATVFYKASIGQTTDLFSVDFKSTHENLHYELGEFEVKMLDEL</sequence>
<evidence type="ECO:0000313" key="2">
    <source>
        <dbReference type="Proteomes" id="UP001150603"/>
    </source>
</evidence>
<dbReference type="EMBL" id="JANBPW010000042">
    <property type="protein sequence ID" value="KAJ1951197.1"/>
    <property type="molecule type" value="Genomic_DNA"/>
</dbReference>
<comment type="caution">
    <text evidence="1">The sequence shown here is derived from an EMBL/GenBank/DDBJ whole genome shotgun (WGS) entry which is preliminary data.</text>
</comment>